<organism evidence="1">
    <name type="scientific">marine sediment metagenome</name>
    <dbReference type="NCBI Taxonomy" id="412755"/>
    <lineage>
        <taxon>unclassified sequences</taxon>
        <taxon>metagenomes</taxon>
        <taxon>ecological metagenomes</taxon>
    </lineage>
</organism>
<gene>
    <name evidence="1" type="ORF">LCGC14_1229820</name>
</gene>
<evidence type="ECO:0000313" key="1">
    <source>
        <dbReference type="EMBL" id="KKM91306.1"/>
    </source>
</evidence>
<reference evidence="1" key="1">
    <citation type="journal article" date="2015" name="Nature">
        <title>Complex archaea that bridge the gap between prokaryotes and eukaryotes.</title>
        <authorList>
            <person name="Spang A."/>
            <person name="Saw J.H."/>
            <person name="Jorgensen S.L."/>
            <person name="Zaremba-Niedzwiedzka K."/>
            <person name="Martijn J."/>
            <person name="Lind A.E."/>
            <person name="van Eijk R."/>
            <person name="Schleper C."/>
            <person name="Guy L."/>
            <person name="Ettema T.J."/>
        </authorList>
    </citation>
    <scope>NUCLEOTIDE SEQUENCE</scope>
</reference>
<dbReference type="AlphaFoldDB" id="A0A0F9LW13"/>
<comment type="caution">
    <text evidence="1">The sequence shown here is derived from an EMBL/GenBank/DDBJ whole genome shotgun (WGS) entry which is preliminary data.</text>
</comment>
<accession>A0A0F9LW13</accession>
<dbReference type="EMBL" id="LAZR01006553">
    <property type="protein sequence ID" value="KKM91306.1"/>
    <property type="molecule type" value="Genomic_DNA"/>
</dbReference>
<name>A0A0F9LW13_9ZZZZ</name>
<proteinExistence type="predicted"/>
<protein>
    <submittedName>
        <fullName evidence="1">Uncharacterized protein</fullName>
    </submittedName>
</protein>
<sequence length="172" mass="19927">MAEIEAGDLYGLFIMESNVDDWITDHGHPKDADLSLMTGEGTDYIYLPYVNIIRYKPEFNIDILDFFEGAGVDISLAEGHLLFMANGRFGGTSEANRNLKMENLMLLYRKHLKGSDEQLYLGYRKKPEVWEPFVNTARVAVYYLKGKLIDASYERSEDELFYNWKIAFRGVW</sequence>